<dbReference type="SUPFAM" id="SSF53850">
    <property type="entry name" value="Periplasmic binding protein-like II"/>
    <property type="match status" value="1"/>
</dbReference>
<gene>
    <name evidence="1" type="ORF">DEO23_04620</name>
</gene>
<evidence type="ECO:0000313" key="2">
    <source>
        <dbReference type="Proteomes" id="UP000245590"/>
    </source>
</evidence>
<evidence type="ECO:0008006" key="3">
    <source>
        <dbReference type="Google" id="ProtNLM"/>
    </source>
</evidence>
<dbReference type="PANTHER" id="PTHR43649">
    <property type="entry name" value="ARABINOSE-BINDING PROTEIN-RELATED"/>
    <property type="match status" value="1"/>
</dbReference>
<reference evidence="1 2" key="1">
    <citation type="submission" date="2018-05" db="EMBL/GenBank/DDBJ databases">
        <title>Brachybacterium sp. M1HQ-2T, whole genome shotgun sequence.</title>
        <authorList>
            <person name="Tuo L."/>
        </authorList>
    </citation>
    <scope>NUCLEOTIDE SEQUENCE [LARGE SCALE GENOMIC DNA]</scope>
    <source>
        <strain evidence="1 2">M1HQ-2</strain>
    </source>
</reference>
<dbReference type="InterPro" id="IPR006059">
    <property type="entry name" value="SBP"/>
</dbReference>
<dbReference type="InterPro" id="IPR050490">
    <property type="entry name" value="Bact_solute-bd_prot1"/>
</dbReference>
<dbReference type="PROSITE" id="PS51257">
    <property type="entry name" value="PROKAR_LIPOPROTEIN"/>
    <property type="match status" value="1"/>
</dbReference>
<dbReference type="EMBL" id="QFKX01000002">
    <property type="protein sequence ID" value="PWH06274.1"/>
    <property type="molecule type" value="Genomic_DNA"/>
</dbReference>
<dbReference type="PANTHER" id="PTHR43649:SF12">
    <property type="entry name" value="DIACETYLCHITOBIOSE BINDING PROTEIN DASA"/>
    <property type="match status" value="1"/>
</dbReference>
<dbReference type="AlphaFoldDB" id="A0A2U2RKG3"/>
<dbReference type="RefSeq" id="WP_109274867.1">
    <property type="nucleotide sequence ID" value="NZ_QFKX01000002.1"/>
</dbReference>
<protein>
    <recommendedName>
        <fullName evidence="3">ABC transporter substrate-binding protein</fullName>
    </recommendedName>
</protein>
<sequence>MALPRRTLFAASGAGALTLGCAACGSGGAMDPSVPLDLEAPDADLTGSIALLTPDFVGDDRAVLDDDIIAPFTRRTGVEVSVDQVDWDKLNEKISTGIAGGIIADVIMTGVGWTQPFAEKGIFAEIPAEYIESLGYDESVLMSTRYDGAYYSLPQALDLRFIGYHPDLLEKKGIDDPPRTLDELAQVAAELTGDGVVGLDFLSGSAGSARQAFVFLLYAFGGTLFSADGLAPRLHEEPGRRALQWMLDCMDSGAIDYSIRAAEGQPSPFQQRTAAMSLVSTGNWPTWETMTPDLCEKGAVGTFLLPSGTGSDPVMFQGGTFISVSSLSKNKDAAAALMKHMLDPDILSAASAATGKVPPTPDIPESEGIRSNLLMTFGLENLAHAGAAEGGSAAYMEVRSNLDGIVETCLTGGATVDQTLADMKKLCDGAISRI</sequence>
<organism evidence="1 2">
    <name type="scientific">Brachybacterium endophyticum</name>
    <dbReference type="NCBI Taxonomy" id="2182385"/>
    <lineage>
        <taxon>Bacteria</taxon>
        <taxon>Bacillati</taxon>
        <taxon>Actinomycetota</taxon>
        <taxon>Actinomycetes</taxon>
        <taxon>Micrococcales</taxon>
        <taxon>Dermabacteraceae</taxon>
        <taxon>Brachybacterium</taxon>
    </lineage>
</organism>
<comment type="caution">
    <text evidence="1">The sequence shown here is derived from an EMBL/GenBank/DDBJ whole genome shotgun (WGS) entry which is preliminary data.</text>
</comment>
<name>A0A2U2RKG3_9MICO</name>
<evidence type="ECO:0000313" key="1">
    <source>
        <dbReference type="EMBL" id="PWH06274.1"/>
    </source>
</evidence>
<dbReference type="Gene3D" id="3.40.190.10">
    <property type="entry name" value="Periplasmic binding protein-like II"/>
    <property type="match status" value="2"/>
</dbReference>
<proteinExistence type="predicted"/>
<dbReference type="OrthoDB" id="8663148at2"/>
<dbReference type="Pfam" id="PF13416">
    <property type="entry name" value="SBP_bac_8"/>
    <property type="match status" value="1"/>
</dbReference>
<accession>A0A2U2RKG3</accession>
<dbReference type="Proteomes" id="UP000245590">
    <property type="component" value="Unassembled WGS sequence"/>
</dbReference>
<keyword evidence="2" id="KW-1185">Reference proteome</keyword>